<evidence type="ECO:0000313" key="5">
    <source>
        <dbReference type="Proteomes" id="UP000685013"/>
    </source>
</evidence>
<dbReference type="Pfam" id="PF06697">
    <property type="entry name" value="DUF1191"/>
    <property type="match status" value="1"/>
</dbReference>
<feature type="transmembrane region" description="Helical" evidence="2">
    <location>
        <begin position="239"/>
        <end position="263"/>
    </location>
</feature>
<protein>
    <recommendedName>
        <fullName evidence="6">Transmembrane protein</fullName>
    </recommendedName>
</protein>
<name>A0AAV6MEB0_9ROSI</name>
<dbReference type="InterPro" id="IPR010605">
    <property type="entry name" value="DUF1191"/>
</dbReference>
<dbReference type="PANTHER" id="PTHR33512:SF1">
    <property type="entry name" value="PROTEIN, PUTATIVE (DUF1191)-RELATED"/>
    <property type="match status" value="1"/>
</dbReference>
<organism evidence="4 5">
    <name type="scientific">Cucurbita argyrosperma subsp. sororia</name>
    <dbReference type="NCBI Taxonomy" id="37648"/>
    <lineage>
        <taxon>Eukaryota</taxon>
        <taxon>Viridiplantae</taxon>
        <taxon>Streptophyta</taxon>
        <taxon>Embryophyta</taxon>
        <taxon>Tracheophyta</taxon>
        <taxon>Spermatophyta</taxon>
        <taxon>Magnoliopsida</taxon>
        <taxon>eudicotyledons</taxon>
        <taxon>Gunneridae</taxon>
        <taxon>Pentapetalae</taxon>
        <taxon>rosids</taxon>
        <taxon>fabids</taxon>
        <taxon>Cucurbitales</taxon>
        <taxon>Cucurbitaceae</taxon>
        <taxon>Cucurbiteae</taxon>
        <taxon>Cucurbita</taxon>
    </lineage>
</organism>
<gene>
    <name evidence="4" type="ORF">SDJN03_23914</name>
</gene>
<feature type="signal peptide" evidence="3">
    <location>
        <begin position="1"/>
        <end position="19"/>
    </location>
</feature>
<reference evidence="4 5" key="1">
    <citation type="journal article" date="2021" name="Hortic Res">
        <title>The domestication of Cucurbita argyrosperma as revealed by the genome of its wild relative.</title>
        <authorList>
            <person name="Barrera-Redondo J."/>
            <person name="Sanchez-de la Vega G."/>
            <person name="Aguirre-Liguori J.A."/>
            <person name="Castellanos-Morales G."/>
            <person name="Gutierrez-Guerrero Y.T."/>
            <person name="Aguirre-Dugua X."/>
            <person name="Aguirre-Planter E."/>
            <person name="Tenaillon M.I."/>
            <person name="Lira-Saade R."/>
            <person name="Eguiarte L.E."/>
        </authorList>
    </citation>
    <scope>NUCLEOTIDE SEQUENCE [LARGE SCALE GENOMIC DNA]</scope>
    <source>
        <strain evidence="4">JBR-2021</strain>
    </source>
</reference>
<keyword evidence="2" id="KW-1133">Transmembrane helix</keyword>
<evidence type="ECO:0008006" key="6">
    <source>
        <dbReference type="Google" id="ProtNLM"/>
    </source>
</evidence>
<accession>A0AAV6MEB0</accession>
<keyword evidence="2" id="KW-0812">Transmembrane</keyword>
<feature type="chain" id="PRO_5043798228" description="Transmembrane protein" evidence="3">
    <location>
        <begin position="20"/>
        <end position="317"/>
    </location>
</feature>
<keyword evidence="3" id="KW-0732">Signal</keyword>
<dbReference type="Proteomes" id="UP000685013">
    <property type="component" value="Chromosome 15"/>
</dbReference>
<proteinExistence type="predicted"/>
<evidence type="ECO:0000256" key="2">
    <source>
        <dbReference type="SAM" id="Phobius"/>
    </source>
</evidence>
<feature type="region of interest" description="Disordered" evidence="1">
    <location>
        <begin position="294"/>
        <end position="317"/>
    </location>
</feature>
<dbReference type="PANTHER" id="PTHR33512">
    <property type="entry name" value="PROTEIN, PUTATIVE (DUF1191)-RELATED"/>
    <property type="match status" value="1"/>
</dbReference>
<sequence>MGFFFFFFFPLILTITSSASSMASLKTQPHKLQSTHLLDLYIRDFTLKSLDNTIKTGELHTVPLPENLTGITIDTARFRCGSLRRYGASVREFHLGVGVSLNPCAERIVIIRQNLGSNWSSIYFNNYHLIGYQLVSSILGLLAYNPVNYTNTSSSPVPSEVGISTGEKPITIDFRNSTRMGNISGIRPICASFERDGRVTLAKEISPLVCSALRQGHFGLVVEEAEPVELRKKERPWKVAVGSSIGAAIGAFLLGLLLVAMFVRVKQRTKMEEMEIRAYEEEALQVSMVGHVRAPTAPGTRTSPSIENEYLPPSSRR</sequence>
<dbReference type="AlphaFoldDB" id="A0AAV6MEB0"/>
<evidence type="ECO:0000256" key="1">
    <source>
        <dbReference type="SAM" id="MobiDB-lite"/>
    </source>
</evidence>
<evidence type="ECO:0000313" key="4">
    <source>
        <dbReference type="EMBL" id="KAG6579466.1"/>
    </source>
</evidence>
<feature type="non-terminal residue" evidence="4">
    <location>
        <position position="1"/>
    </location>
</feature>
<dbReference type="GO" id="GO:0016020">
    <property type="term" value="C:membrane"/>
    <property type="evidence" value="ECO:0007669"/>
    <property type="project" value="TreeGrafter"/>
</dbReference>
<keyword evidence="2" id="KW-0472">Membrane</keyword>
<keyword evidence="5" id="KW-1185">Reference proteome</keyword>
<evidence type="ECO:0000256" key="3">
    <source>
        <dbReference type="SAM" id="SignalP"/>
    </source>
</evidence>
<comment type="caution">
    <text evidence="4">The sequence shown here is derived from an EMBL/GenBank/DDBJ whole genome shotgun (WGS) entry which is preliminary data.</text>
</comment>
<dbReference type="EMBL" id="JAGKQH010000015">
    <property type="protein sequence ID" value="KAG6579466.1"/>
    <property type="molecule type" value="Genomic_DNA"/>
</dbReference>